<name>A0AAV2ZDD5_9STRA</name>
<dbReference type="AlphaFoldDB" id="A0AAV2ZDD5"/>
<keyword evidence="2" id="KW-0863">Zinc-finger</keyword>
<reference evidence="6" key="1">
    <citation type="submission" date="2022-11" db="EMBL/GenBank/DDBJ databases">
        <authorList>
            <person name="Morgan W.R."/>
            <person name="Tartar A."/>
        </authorList>
    </citation>
    <scope>NUCLEOTIDE SEQUENCE</scope>
    <source>
        <strain evidence="6">ARSEF 373</strain>
    </source>
</reference>
<gene>
    <name evidence="6" type="ORF">N0F65_011673</name>
</gene>
<accession>A0AAV2ZDD5</accession>
<dbReference type="GO" id="GO:0008270">
    <property type="term" value="F:zinc ion binding"/>
    <property type="evidence" value="ECO:0007669"/>
    <property type="project" value="UniProtKB-KW"/>
</dbReference>
<evidence type="ECO:0000313" key="7">
    <source>
        <dbReference type="Proteomes" id="UP001146120"/>
    </source>
</evidence>
<feature type="coiled-coil region" evidence="4">
    <location>
        <begin position="141"/>
        <end position="168"/>
    </location>
</feature>
<dbReference type="Proteomes" id="UP001146120">
    <property type="component" value="Unassembled WGS sequence"/>
</dbReference>
<evidence type="ECO:0000256" key="3">
    <source>
        <dbReference type="ARBA" id="ARBA00022833"/>
    </source>
</evidence>
<evidence type="ECO:0000256" key="4">
    <source>
        <dbReference type="SAM" id="Coils"/>
    </source>
</evidence>
<sequence>MNEDSLLFPRKKKPKLFSDKEIALFFFDRLEGEDDEDGTSNRWICMKCNVVRKRCGGYTNLSSHVKEKHPDYVQLMLDAVTQDSKSGRAFKEDRRAEVRWDEAAPSVQDVKEDRPIVAAPRQKRKLSVDNTALYPTKSGRLTAIEERREEREQKRFELEQERSSLECTLLRRELELKDIQLTVDKVLARKKLKEEGMSTEEIDRLVPIGRVM</sequence>
<evidence type="ECO:0000259" key="5">
    <source>
        <dbReference type="Pfam" id="PF02892"/>
    </source>
</evidence>
<keyword evidence="4" id="KW-0175">Coiled coil</keyword>
<dbReference type="Pfam" id="PF02892">
    <property type="entry name" value="zf-BED"/>
    <property type="match status" value="1"/>
</dbReference>
<feature type="domain" description="BED-type" evidence="5">
    <location>
        <begin position="39"/>
        <end position="70"/>
    </location>
</feature>
<evidence type="ECO:0000313" key="6">
    <source>
        <dbReference type="EMBL" id="DBA03314.1"/>
    </source>
</evidence>
<evidence type="ECO:0000256" key="1">
    <source>
        <dbReference type="ARBA" id="ARBA00022723"/>
    </source>
</evidence>
<protein>
    <recommendedName>
        <fullName evidence="5">BED-type domain-containing protein</fullName>
    </recommendedName>
</protein>
<reference evidence="6" key="2">
    <citation type="journal article" date="2023" name="Microbiol Resour">
        <title>Decontamination and Annotation of the Draft Genome Sequence of the Oomycete Lagenidium giganteum ARSEF 373.</title>
        <authorList>
            <person name="Morgan W.R."/>
            <person name="Tartar A."/>
        </authorList>
    </citation>
    <scope>NUCLEOTIDE SEQUENCE</scope>
    <source>
        <strain evidence="6">ARSEF 373</strain>
    </source>
</reference>
<keyword evidence="1" id="KW-0479">Metal-binding</keyword>
<dbReference type="EMBL" id="DAKRPA010000021">
    <property type="protein sequence ID" value="DBA03314.1"/>
    <property type="molecule type" value="Genomic_DNA"/>
</dbReference>
<organism evidence="6 7">
    <name type="scientific">Lagenidium giganteum</name>
    <dbReference type="NCBI Taxonomy" id="4803"/>
    <lineage>
        <taxon>Eukaryota</taxon>
        <taxon>Sar</taxon>
        <taxon>Stramenopiles</taxon>
        <taxon>Oomycota</taxon>
        <taxon>Peronosporomycetes</taxon>
        <taxon>Pythiales</taxon>
        <taxon>Pythiaceae</taxon>
    </lineage>
</organism>
<keyword evidence="3" id="KW-0862">Zinc</keyword>
<dbReference type="GO" id="GO:0003677">
    <property type="term" value="F:DNA binding"/>
    <property type="evidence" value="ECO:0007669"/>
    <property type="project" value="InterPro"/>
</dbReference>
<comment type="caution">
    <text evidence="6">The sequence shown here is derived from an EMBL/GenBank/DDBJ whole genome shotgun (WGS) entry which is preliminary data.</text>
</comment>
<proteinExistence type="predicted"/>
<evidence type="ECO:0000256" key="2">
    <source>
        <dbReference type="ARBA" id="ARBA00022771"/>
    </source>
</evidence>
<keyword evidence="7" id="KW-1185">Reference proteome</keyword>
<dbReference type="InterPro" id="IPR003656">
    <property type="entry name" value="Znf_BED"/>
</dbReference>